<dbReference type="EC" id="3.4.21.107" evidence="11"/>
<feature type="active site" description="Charge relay system" evidence="7">
    <location>
        <position position="199"/>
    </location>
</feature>
<organism evidence="11 12">
    <name type="scientific">Fuerstiella marisgermanici</name>
    <dbReference type="NCBI Taxonomy" id="1891926"/>
    <lineage>
        <taxon>Bacteria</taxon>
        <taxon>Pseudomonadati</taxon>
        <taxon>Planctomycetota</taxon>
        <taxon>Planctomycetia</taxon>
        <taxon>Planctomycetales</taxon>
        <taxon>Planctomycetaceae</taxon>
        <taxon>Fuerstiella</taxon>
    </lineage>
</organism>
<dbReference type="GO" id="GO:0006508">
    <property type="term" value="P:proteolysis"/>
    <property type="evidence" value="ECO:0007669"/>
    <property type="project" value="UniProtKB-KW"/>
</dbReference>
<feature type="binding site" evidence="8">
    <location>
        <begin position="271"/>
        <end position="273"/>
    </location>
    <ligand>
        <name>substrate</name>
    </ligand>
</feature>
<dbReference type="InterPro" id="IPR036034">
    <property type="entry name" value="PDZ_sf"/>
</dbReference>
<keyword evidence="3" id="KW-0732">Signal</keyword>
<keyword evidence="6" id="KW-0720">Serine protease</keyword>
<dbReference type="PANTHER" id="PTHR22939">
    <property type="entry name" value="SERINE PROTEASE FAMILY S1C HTRA-RELATED"/>
    <property type="match status" value="1"/>
</dbReference>
<feature type="active site" description="Charge relay system" evidence="7">
    <location>
        <position position="169"/>
    </location>
</feature>
<dbReference type="Proteomes" id="UP000187735">
    <property type="component" value="Chromosome"/>
</dbReference>
<protein>
    <submittedName>
        <fullName evidence="11">Putative periplasmic serine endoprotease DegP-like</fullName>
        <ecNumber evidence="11">3.4.21.107</ecNumber>
    </submittedName>
</protein>
<evidence type="ECO:0000256" key="6">
    <source>
        <dbReference type="ARBA" id="ARBA00022825"/>
    </source>
</evidence>
<keyword evidence="12" id="KW-1185">Reference proteome</keyword>
<evidence type="ECO:0000313" key="11">
    <source>
        <dbReference type="EMBL" id="APZ91470.1"/>
    </source>
</evidence>
<proteinExistence type="inferred from homology"/>
<evidence type="ECO:0000313" key="12">
    <source>
        <dbReference type="Proteomes" id="UP000187735"/>
    </source>
</evidence>
<gene>
    <name evidence="11" type="primary">mucD_2</name>
    <name evidence="11" type="ORF">Fuma_01058</name>
</gene>
<dbReference type="AlphaFoldDB" id="A0A1P8WBM6"/>
<dbReference type="STRING" id="1891926.Fuma_01058"/>
<dbReference type="SMART" id="SM00228">
    <property type="entry name" value="PDZ"/>
    <property type="match status" value="2"/>
</dbReference>
<feature type="domain" description="PDZ" evidence="10">
    <location>
        <begin position="433"/>
        <end position="534"/>
    </location>
</feature>
<evidence type="ECO:0000256" key="9">
    <source>
        <dbReference type="SAM" id="Phobius"/>
    </source>
</evidence>
<comment type="similarity">
    <text evidence="1">Belongs to the peptidase S1C family.</text>
</comment>
<dbReference type="InterPro" id="IPR001478">
    <property type="entry name" value="PDZ"/>
</dbReference>
<dbReference type="PROSITE" id="PS50106">
    <property type="entry name" value="PDZ"/>
    <property type="match status" value="2"/>
</dbReference>
<evidence type="ECO:0000256" key="1">
    <source>
        <dbReference type="ARBA" id="ARBA00010541"/>
    </source>
</evidence>
<feature type="domain" description="PDZ" evidence="10">
    <location>
        <begin position="317"/>
        <end position="389"/>
    </location>
</feature>
<dbReference type="GO" id="GO:0004252">
    <property type="term" value="F:serine-type endopeptidase activity"/>
    <property type="evidence" value="ECO:0007669"/>
    <property type="project" value="InterPro"/>
</dbReference>
<evidence type="ECO:0000256" key="3">
    <source>
        <dbReference type="ARBA" id="ARBA00022729"/>
    </source>
</evidence>
<dbReference type="SUPFAM" id="SSF50156">
    <property type="entry name" value="PDZ domain-like"/>
    <property type="match status" value="2"/>
</dbReference>
<feature type="transmembrane region" description="Helical" evidence="9">
    <location>
        <begin position="12"/>
        <end position="31"/>
    </location>
</feature>
<feature type="binding site" evidence="8">
    <location>
        <position position="199"/>
    </location>
    <ligand>
        <name>substrate</name>
    </ligand>
</feature>
<evidence type="ECO:0000256" key="7">
    <source>
        <dbReference type="PIRSR" id="PIRSR611782-1"/>
    </source>
</evidence>
<reference evidence="11 12" key="1">
    <citation type="journal article" date="2016" name="Front. Microbiol.">
        <title>Fuerstia marisgermanicae gen. nov., sp. nov., an Unusual Member of the Phylum Planctomycetes from the German Wadden Sea.</title>
        <authorList>
            <person name="Kohn T."/>
            <person name="Heuer A."/>
            <person name="Jogler M."/>
            <person name="Vollmers J."/>
            <person name="Boedeker C."/>
            <person name="Bunk B."/>
            <person name="Rast P."/>
            <person name="Borchert D."/>
            <person name="Glockner I."/>
            <person name="Freese H.M."/>
            <person name="Klenk H.P."/>
            <person name="Overmann J."/>
            <person name="Kaster A.K."/>
            <person name="Rohde M."/>
            <person name="Wiegand S."/>
            <person name="Jogler C."/>
        </authorList>
    </citation>
    <scope>NUCLEOTIDE SEQUENCE [LARGE SCALE GENOMIC DNA]</scope>
    <source>
        <strain evidence="11 12">NH11</strain>
    </source>
</reference>
<evidence type="ECO:0000256" key="4">
    <source>
        <dbReference type="ARBA" id="ARBA00022737"/>
    </source>
</evidence>
<evidence type="ECO:0000256" key="5">
    <source>
        <dbReference type="ARBA" id="ARBA00022801"/>
    </source>
</evidence>
<keyword evidence="2 11" id="KW-0645">Protease</keyword>
<dbReference type="PANTHER" id="PTHR22939:SF129">
    <property type="entry name" value="SERINE PROTEASE HTRA2, MITOCHONDRIAL"/>
    <property type="match status" value="1"/>
</dbReference>
<keyword evidence="5 11" id="KW-0378">Hydrolase</keyword>
<dbReference type="EMBL" id="CP017641">
    <property type="protein sequence ID" value="APZ91470.1"/>
    <property type="molecule type" value="Genomic_DNA"/>
</dbReference>
<dbReference type="SUPFAM" id="SSF50494">
    <property type="entry name" value="Trypsin-like serine proteases"/>
    <property type="match status" value="1"/>
</dbReference>
<accession>A0A1P8WBM6</accession>
<name>A0A1P8WBM6_9PLAN</name>
<keyword evidence="4" id="KW-0677">Repeat</keyword>
<sequence>MKCTRKAKTGWLGLGVIVTAVATGAMFLGGVPSESQATGLTTSTSGMPSAIGWNTGDSNPHNVQPVALAEVDTASKRHANSLSRAFRDAATAVMPSVVTIQSLPGEVPASRGEAGEQQIPEELRNNPFFKRFFEGIPEGSLRNPRPRGKAGAGSGVIVDSSGIILTNNHVVDGAGKLIVKLHDGREFEAAEWKTDPMTDIAIVRIKAEGDLPSAKIGDSDEMLVGDWVLAAGAPFGLKETVTAGIVSAKSRGIGITDREDFIQTDAAINPGNSGGPLVNLDGEVIGINTAISTTSGGYQGVGFAVPINLARWVGDQLVSNGTVQRAFLGVGIQPVTSVLSETFGLESVKGAVVTEVREGTPAAKAGLQAGDVVIRFDGLDISQPRHLQAAVERAAMDKPHDIVVIRDGKEVALKVNVATMPDNLLASNSGSNGVTDGTSSRFNDVGLEVAGLTDDVAEQLNIAGESGVVITAVKPDSPAAKAGLQESMVITRVGKSTVATVDDFRKAMEDKSLKDGVLMLVKAGGSSRFIVVKN</sequence>
<dbReference type="Gene3D" id="2.40.10.120">
    <property type="match status" value="1"/>
</dbReference>
<dbReference type="PRINTS" id="PR00834">
    <property type="entry name" value="PROTEASES2C"/>
</dbReference>
<keyword evidence="9" id="KW-0472">Membrane</keyword>
<evidence type="ECO:0000256" key="2">
    <source>
        <dbReference type="ARBA" id="ARBA00022670"/>
    </source>
</evidence>
<dbReference type="Pfam" id="PF13180">
    <property type="entry name" value="PDZ_2"/>
    <property type="match status" value="1"/>
</dbReference>
<evidence type="ECO:0000259" key="10">
    <source>
        <dbReference type="PROSITE" id="PS50106"/>
    </source>
</evidence>
<keyword evidence="9" id="KW-0812">Transmembrane</keyword>
<feature type="binding site" evidence="8">
    <location>
        <position position="169"/>
    </location>
    <ligand>
        <name>substrate</name>
    </ligand>
</feature>
<feature type="active site" description="Charge relay system" evidence="7">
    <location>
        <position position="273"/>
    </location>
</feature>
<keyword evidence="9" id="KW-1133">Transmembrane helix</keyword>
<dbReference type="InterPro" id="IPR001940">
    <property type="entry name" value="Peptidase_S1C"/>
</dbReference>
<dbReference type="Gene3D" id="2.30.42.10">
    <property type="match status" value="2"/>
</dbReference>
<dbReference type="InterPro" id="IPR009003">
    <property type="entry name" value="Peptidase_S1_PA"/>
</dbReference>
<dbReference type="KEGG" id="fmr:Fuma_01058"/>
<dbReference type="OrthoDB" id="248175at2"/>
<dbReference type="Pfam" id="PF13365">
    <property type="entry name" value="Trypsin_2"/>
    <property type="match status" value="1"/>
</dbReference>
<dbReference type="NCBIfam" id="TIGR02037">
    <property type="entry name" value="degP_htrA_DO"/>
    <property type="match status" value="1"/>
</dbReference>
<dbReference type="RefSeq" id="WP_077023226.1">
    <property type="nucleotide sequence ID" value="NZ_CP017641.1"/>
</dbReference>
<evidence type="ECO:0000256" key="8">
    <source>
        <dbReference type="PIRSR" id="PIRSR611782-2"/>
    </source>
</evidence>
<dbReference type="InterPro" id="IPR011782">
    <property type="entry name" value="Pept_S1C_Do"/>
</dbReference>